<proteinExistence type="predicted"/>
<dbReference type="Proteomes" id="UP000326396">
    <property type="component" value="Linkage Group LG18"/>
</dbReference>
<evidence type="ECO:0000313" key="2">
    <source>
        <dbReference type="EMBL" id="KAD4981991.1"/>
    </source>
</evidence>
<dbReference type="EMBL" id="SZYD01000010">
    <property type="protein sequence ID" value="KAD4981991.1"/>
    <property type="molecule type" value="Genomic_DNA"/>
</dbReference>
<keyword evidence="3" id="KW-1185">Reference proteome</keyword>
<feature type="compositionally biased region" description="Basic and acidic residues" evidence="1">
    <location>
        <begin position="142"/>
        <end position="153"/>
    </location>
</feature>
<reference evidence="2 3" key="1">
    <citation type="submission" date="2019-05" db="EMBL/GenBank/DDBJ databases">
        <title>Mikania micrantha, genome provides insights into the molecular mechanism of rapid growth.</title>
        <authorList>
            <person name="Liu B."/>
        </authorList>
    </citation>
    <scope>NUCLEOTIDE SEQUENCE [LARGE SCALE GENOMIC DNA]</scope>
    <source>
        <strain evidence="2">NLD-2019</strain>
        <tissue evidence="2">Leaf</tissue>
    </source>
</reference>
<comment type="caution">
    <text evidence="2">The sequence shown here is derived from an EMBL/GenBank/DDBJ whole genome shotgun (WGS) entry which is preliminary data.</text>
</comment>
<sequence>MNNPLCNSGIRARKRKELGLSFGSYLLRKGKNNQKFDQRSSHDVVAARKIVKRALNVNRKKFHSSKRNLGNNSKKLLNGSLTILATEWEAISSYLTELNNKRNGKSQVNPKKIEESMMMIESMTSSNASKSKDVVNVTDIDTKHEENGEKEMIESPTNSQDGSLGDDKYFFEDLDDFVVIKDEESLKED</sequence>
<accession>A0A5N6NL27</accession>
<evidence type="ECO:0000256" key="1">
    <source>
        <dbReference type="SAM" id="MobiDB-lite"/>
    </source>
</evidence>
<gene>
    <name evidence="2" type="ORF">E3N88_18662</name>
</gene>
<name>A0A5N6NL27_9ASTR</name>
<protein>
    <submittedName>
        <fullName evidence="2">Uncharacterized protein</fullName>
    </submittedName>
</protein>
<organism evidence="2 3">
    <name type="scientific">Mikania micrantha</name>
    <name type="common">bitter vine</name>
    <dbReference type="NCBI Taxonomy" id="192012"/>
    <lineage>
        <taxon>Eukaryota</taxon>
        <taxon>Viridiplantae</taxon>
        <taxon>Streptophyta</taxon>
        <taxon>Embryophyta</taxon>
        <taxon>Tracheophyta</taxon>
        <taxon>Spermatophyta</taxon>
        <taxon>Magnoliopsida</taxon>
        <taxon>eudicotyledons</taxon>
        <taxon>Gunneridae</taxon>
        <taxon>Pentapetalae</taxon>
        <taxon>asterids</taxon>
        <taxon>campanulids</taxon>
        <taxon>Asterales</taxon>
        <taxon>Asteraceae</taxon>
        <taxon>Asteroideae</taxon>
        <taxon>Heliantheae alliance</taxon>
        <taxon>Eupatorieae</taxon>
        <taxon>Mikania</taxon>
    </lineage>
</organism>
<feature type="region of interest" description="Disordered" evidence="1">
    <location>
        <begin position="142"/>
        <end position="167"/>
    </location>
</feature>
<evidence type="ECO:0000313" key="3">
    <source>
        <dbReference type="Proteomes" id="UP000326396"/>
    </source>
</evidence>
<dbReference type="AlphaFoldDB" id="A0A5N6NL27"/>